<sequence>MSGTLPLSDSTATVAQSTCSQAARSRLHHPTARISFFPSFFLLDRGLRPVSTVPVRSRKGVCESDMPTARKRSQIPVYPAHSSN</sequence>
<proteinExistence type="predicted"/>
<reference evidence="2 3" key="1">
    <citation type="submission" date="2016-07" db="EMBL/GenBank/DDBJ databases">
        <title>Multiple horizontal gene transfer events from other fungi enriched the ability of initially mycotrophic Trichoderma (Ascomycota) to feed on dead plant biomass.</title>
        <authorList>
            <consortium name="DOE Joint Genome Institute"/>
            <person name="Aerts A."/>
            <person name="Atanasova L."/>
            <person name="Chenthamara K."/>
            <person name="Zhang J."/>
            <person name="Grujic M."/>
            <person name="Henrissat B."/>
            <person name="Kuo A."/>
            <person name="Salamov A."/>
            <person name="Lipzen A."/>
            <person name="Labutti K."/>
            <person name="Barry K."/>
            <person name="Miao Y."/>
            <person name="Rahimi M.J."/>
            <person name="Shen Q."/>
            <person name="Grigoriev I.V."/>
            <person name="Kubicek C.P."/>
            <person name="Druzhinina I.S."/>
        </authorList>
    </citation>
    <scope>NUCLEOTIDE SEQUENCE [LARGE SCALE GENOMIC DNA]</scope>
    <source>
        <strain evidence="2 3">CBS 433.97</strain>
    </source>
</reference>
<dbReference type="EMBL" id="KZ679269">
    <property type="protein sequence ID" value="PTB36891.1"/>
    <property type="molecule type" value="Genomic_DNA"/>
</dbReference>
<name>A0A2T3YWE6_TRIA4</name>
<gene>
    <name evidence="2" type="ORF">M441DRAFT_61609</name>
</gene>
<evidence type="ECO:0000256" key="1">
    <source>
        <dbReference type="SAM" id="MobiDB-lite"/>
    </source>
</evidence>
<protein>
    <submittedName>
        <fullName evidence="2">Uncharacterized protein</fullName>
    </submittedName>
</protein>
<dbReference type="AlphaFoldDB" id="A0A2T3YWE6"/>
<accession>A0A2T3YWE6</accession>
<evidence type="ECO:0000313" key="3">
    <source>
        <dbReference type="Proteomes" id="UP000240493"/>
    </source>
</evidence>
<dbReference type="Proteomes" id="UP000240493">
    <property type="component" value="Unassembled WGS sequence"/>
</dbReference>
<keyword evidence="3" id="KW-1185">Reference proteome</keyword>
<feature type="region of interest" description="Disordered" evidence="1">
    <location>
        <begin position="64"/>
        <end position="84"/>
    </location>
</feature>
<organism evidence="2 3">
    <name type="scientific">Trichoderma asperellum (strain ATCC 204424 / CBS 433.97 / NBRC 101777)</name>
    <dbReference type="NCBI Taxonomy" id="1042311"/>
    <lineage>
        <taxon>Eukaryota</taxon>
        <taxon>Fungi</taxon>
        <taxon>Dikarya</taxon>
        <taxon>Ascomycota</taxon>
        <taxon>Pezizomycotina</taxon>
        <taxon>Sordariomycetes</taxon>
        <taxon>Hypocreomycetidae</taxon>
        <taxon>Hypocreales</taxon>
        <taxon>Hypocreaceae</taxon>
        <taxon>Trichoderma</taxon>
    </lineage>
</organism>
<evidence type="ECO:0000313" key="2">
    <source>
        <dbReference type="EMBL" id="PTB36891.1"/>
    </source>
</evidence>